<name>A0A3G4ZP44_9VIRU</name>
<organism evidence="1">
    <name type="scientific">Terrestrivirus sp</name>
    <dbReference type="NCBI Taxonomy" id="2487775"/>
    <lineage>
        <taxon>Viruses</taxon>
        <taxon>Varidnaviria</taxon>
        <taxon>Bamfordvirae</taxon>
        <taxon>Nucleocytoviricota</taxon>
        <taxon>Megaviricetes</taxon>
        <taxon>Imitervirales</taxon>
        <taxon>Mimiviridae</taxon>
        <taxon>Klosneuvirinae</taxon>
    </lineage>
</organism>
<gene>
    <name evidence="1" type="ORF">Terrestrivirus2_239</name>
</gene>
<dbReference type="EMBL" id="MK071980">
    <property type="protein sequence ID" value="AYV75731.1"/>
    <property type="molecule type" value="Genomic_DNA"/>
</dbReference>
<accession>A0A3G4ZP44</accession>
<reference evidence="1" key="1">
    <citation type="submission" date="2018-10" db="EMBL/GenBank/DDBJ databases">
        <title>Hidden diversity of soil giant viruses.</title>
        <authorList>
            <person name="Schulz F."/>
            <person name="Alteio L."/>
            <person name="Goudeau D."/>
            <person name="Ryan E.M."/>
            <person name="Malmstrom R.R."/>
            <person name="Blanchard J."/>
            <person name="Woyke T."/>
        </authorList>
    </citation>
    <scope>NUCLEOTIDE SEQUENCE</scope>
    <source>
        <strain evidence="1">TEV1</strain>
    </source>
</reference>
<evidence type="ECO:0000313" key="1">
    <source>
        <dbReference type="EMBL" id="AYV75731.1"/>
    </source>
</evidence>
<proteinExistence type="predicted"/>
<sequence length="231" mass="25783">MNLFKSTSTIDIQEKRKTVTIDVAKEVFNVTGPNQKKCKIEVDCDNMKILIDAIKEFIKKTEGDYKTSVTKIIDSVKSSSQSINTAEDLATFLNDCEKSRKLISEKQRIRDNANNTGGIIIQEIDCMVNIKDKDPVKGKISKIRIFTDLSTNIKELVGVTKKGQNVRTCVDIIYPDPNTNKNETIKDIDLDKLCLADTHCDIGQTGGQMRGGNVNNEDKTSDSEKAIMICE</sequence>
<protein>
    <submittedName>
        <fullName evidence="1">Uncharacterized protein</fullName>
    </submittedName>
</protein>